<dbReference type="AlphaFoldDB" id="A0A128FI79"/>
<keyword evidence="1" id="KW-0472">Membrane</keyword>
<organism evidence="2 3">
    <name type="scientific">Grimontia marina</name>
    <dbReference type="NCBI Taxonomy" id="646534"/>
    <lineage>
        <taxon>Bacteria</taxon>
        <taxon>Pseudomonadati</taxon>
        <taxon>Pseudomonadota</taxon>
        <taxon>Gammaproteobacteria</taxon>
        <taxon>Vibrionales</taxon>
        <taxon>Vibrionaceae</taxon>
        <taxon>Grimontia</taxon>
    </lineage>
</organism>
<dbReference type="EMBL" id="FIZY01000050">
    <property type="protein sequence ID" value="CZF86014.1"/>
    <property type="molecule type" value="Genomic_DNA"/>
</dbReference>
<proteinExistence type="predicted"/>
<keyword evidence="3" id="KW-1185">Reference proteome</keyword>
<evidence type="ECO:0000256" key="1">
    <source>
        <dbReference type="SAM" id="Phobius"/>
    </source>
</evidence>
<reference evidence="3" key="1">
    <citation type="submission" date="2016-02" db="EMBL/GenBank/DDBJ databases">
        <authorList>
            <person name="Rodrigo-Torres Lidia"/>
            <person name="Arahal R.David."/>
        </authorList>
    </citation>
    <scope>NUCLEOTIDE SEQUENCE [LARGE SCALE GENOMIC DNA]</scope>
    <source>
        <strain evidence="3">CECT 8713</strain>
    </source>
</reference>
<feature type="transmembrane region" description="Helical" evidence="1">
    <location>
        <begin position="90"/>
        <end position="108"/>
    </location>
</feature>
<name>A0A128FI79_9GAMM</name>
<evidence type="ECO:0000313" key="3">
    <source>
        <dbReference type="Proteomes" id="UP000073601"/>
    </source>
</evidence>
<keyword evidence="1" id="KW-1133">Transmembrane helix</keyword>
<feature type="transmembrane region" description="Helical" evidence="1">
    <location>
        <begin position="7"/>
        <end position="28"/>
    </location>
</feature>
<evidence type="ECO:0000313" key="2">
    <source>
        <dbReference type="EMBL" id="CZF86014.1"/>
    </source>
</evidence>
<feature type="transmembrane region" description="Helical" evidence="1">
    <location>
        <begin position="120"/>
        <end position="138"/>
    </location>
</feature>
<feature type="transmembrane region" description="Helical" evidence="1">
    <location>
        <begin position="53"/>
        <end position="78"/>
    </location>
</feature>
<protein>
    <submittedName>
        <fullName evidence="2">Uncharacterized protein</fullName>
    </submittedName>
</protein>
<dbReference type="RefSeq" id="WP_062713569.1">
    <property type="nucleotide sequence ID" value="NZ_CAWRCI010000050.1"/>
</dbReference>
<keyword evidence="1" id="KW-0812">Transmembrane</keyword>
<accession>A0A128FI79</accession>
<dbReference type="Proteomes" id="UP000073601">
    <property type="component" value="Unassembled WGS sequence"/>
</dbReference>
<gene>
    <name evidence="2" type="ORF">GMA8713_04047</name>
</gene>
<sequence length="142" mass="15853">MNKFRKIALICYIVPALTLLIIGIIYTFKGEFMPYHSVAVQLNWEEVPGTFQILITALMRAFGGVSIALSFAILLMLFFPFRSQEPWADWAIPATLIIANMGSFYAMSHVILNTEAQPPVGAALVSLVFTLVGLLFNIKKKR</sequence>
<dbReference type="OrthoDB" id="6951052at2"/>